<evidence type="ECO:0000256" key="1">
    <source>
        <dbReference type="SAM" id="Phobius"/>
    </source>
</evidence>
<protein>
    <submittedName>
        <fullName evidence="2">Uncharacterized protein</fullName>
    </submittedName>
</protein>
<keyword evidence="3" id="KW-1185">Reference proteome</keyword>
<name>A0A1J4JDK2_9EUKA</name>
<proteinExistence type="predicted"/>
<feature type="transmembrane region" description="Helical" evidence="1">
    <location>
        <begin position="49"/>
        <end position="70"/>
    </location>
</feature>
<evidence type="ECO:0000313" key="3">
    <source>
        <dbReference type="Proteomes" id="UP000179807"/>
    </source>
</evidence>
<dbReference type="VEuPathDB" id="TrichDB:TRFO_38144"/>
<dbReference type="RefSeq" id="XP_068348892.1">
    <property type="nucleotide sequence ID" value="XM_068511871.1"/>
</dbReference>
<gene>
    <name evidence="2" type="ORF">TRFO_38144</name>
</gene>
<feature type="transmembrane region" description="Helical" evidence="1">
    <location>
        <begin position="82"/>
        <end position="101"/>
    </location>
</feature>
<keyword evidence="1" id="KW-0472">Membrane</keyword>
<keyword evidence="1" id="KW-0812">Transmembrane</keyword>
<organism evidence="2 3">
    <name type="scientific">Tritrichomonas foetus</name>
    <dbReference type="NCBI Taxonomy" id="1144522"/>
    <lineage>
        <taxon>Eukaryota</taxon>
        <taxon>Metamonada</taxon>
        <taxon>Parabasalia</taxon>
        <taxon>Tritrichomonadida</taxon>
        <taxon>Tritrichomonadidae</taxon>
        <taxon>Tritrichomonas</taxon>
    </lineage>
</organism>
<evidence type="ECO:0000313" key="2">
    <source>
        <dbReference type="EMBL" id="OHS95755.1"/>
    </source>
</evidence>
<dbReference type="Proteomes" id="UP000179807">
    <property type="component" value="Unassembled WGS sequence"/>
</dbReference>
<keyword evidence="1" id="KW-1133">Transmembrane helix</keyword>
<accession>A0A1J4JDK2</accession>
<feature type="transmembrane region" description="Helical" evidence="1">
    <location>
        <begin position="21"/>
        <end position="43"/>
    </location>
</feature>
<dbReference type="AlphaFoldDB" id="A0A1J4JDK2"/>
<dbReference type="EMBL" id="MLAK01001225">
    <property type="protein sequence ID" value="OHS95755.1"/>
    <property type="molecule type" value="Genomic_DNA"/>
</dbReference>
<feature type="transmembrane region" description="Helical" evidence="1">
    <location>
        <begin position="178"/>
        <end position="195"/>
    </location>
</feature>
<dbReference type="GeneID" id="94846575"/>
<sequence length="243" mass="28261">MGTSPQYRFPRSFEKTGHSPIIIFITGILPPFLLFSLFVTLFIPDSKDFSKFLVYVDMVCIIGFDFFMAVKHFISSSSKMKTLYFDISFHYLFADLVIFIAKAHSRIYFISKLPFFLYHFAKTIDSRFSSRQSNSDFLLNFTRPIMKSIGLQRFRAFMEILVLFYLIFYSFVAFRLNVIAATLGYLVLFIILAYRTDPCHRDAWRWIMSPAAQGGGRTAAHFRAASEKVELVARSIYPTPYVY</sequence>
<comment type="caution">
    <text evidence="2">The sequence shown here is derived from an EMBL/GenBank/DDBJ whole genome shotgun (WGS) entry which is preliminary data.</text>
</comment>
<reference evidence="2" key="1">
    <citation type="submission" date="2016-10" db="EMBL/GenBank/DDBJ databases">
        <authorList>
            <person name="Benchimol M."/>
            <person name="Almeida L.G."/>
            <person name="Vasconcelos A.T."/>
            <person name="Perreira-Neves A."/>
            <person name="Rosa I.A."/>
            <person name="Tasca T."/>
            <person name="Bogo M.R."/>
            <person name="de Souza W."/>
        </authorList>
    </citation>
    <scope>NUCLEOTIDE SEQUENCE [LARGE SCALE GENOMIC DNA]</scope>
    <source>
        <strain evidence="2">K</strain>
    </source>
</reference>